<name>A0A328VAF8_9CHLR</name>
<dbReference type="EMBL" id="MCIF01000002">
    <property type="protein sequence ID" value="RAQ94656.1"/>
    <property type="molecule type" value="Genomic_DNA"/>
</dbReference>
<feature type="compositionally biased region" description="Low complexity" evidence="1">
    <location>
        <begin position="11"/>
        <end position="20"/>
    </location>
</feature>
<proteinExistence type="predicted"/>
<reference evidence="2 3" key="1">
    <citation type="submission" date="2016-08" db="EMBL/GenBank/DDBJ databases">
        <title>Analysis of Carbohydrate Active Enzymes in Thermogemmatispora T81 Reveals Carbohydrate Degradation Ability.</title>
        <authorList>
            <person name="Tomazini A."/>
            <person name="Lal S."/>
            <person name="Stott M."/>
            <person name="Henrissat B."/>
            <person name="Polikarpov I."/>
            <person name="Sparling R."/>
            <person name="Levin D.B."/>
        </authorList>
    </citation>
    <scope>NUCLEOTIDE SEQUENCE [LARGE SCALE GENOMIC DNA]</scope>
    <source>
        <strain evidence="2 3">T81</strain>
    </source>
</reference>
<feature type="region of interest" description="Disordered" evidence="1">
    <location>
        <begin position="1"/>
        <end position="21"/>
    </location>
</feature>
<dbReference type="PANTHER" id="PTHR40274">
    <property type="entry name" value="VIRGINIAMYCIN B LYASE"/>
    <property type="match status" value="1"/>
</dbReference>
<evidence type="ECO:0000313" key="3">
    <source>
        <dbReference type="Proteomes" id="UP000248706"/>
    </source>
</evidence>
<dbReference type="Proteomes" id="UP000248706">
    <property type="component" value="Unassembled WGS sequence"/>
</dbReference>
<dbReference type="RefSeq" id="WP_112426731.1">
    <property type="nucleotide sequence ID" value="NZ_MCIF01000002.1"/>
</dbReference>
<accession>A0A328VAF8</accession>
<sequence>MDEDGPLAHLRAGAPGGQAARGDRLPSVVAIRRWWLPRLLLAFLLILSACGCSSTATGQPPVAATTTVVPTLISQPGALPALIQTATFHEYPLTRHAEGDMLMRPALDQQGRVWFGVMASNRIAMFDPRGASWQTVAPPHGRGGLMGLIVAPDGSLWFAEQYANYIGHYLPSTGRFQLYPLPIVTAPDPAHKGKQLTLPVAPNELLMDRQGLIWFTEMNADALGRLNPATGELRQYPLSAHHTVQQLNPYGLASDAHGNLWFTESSQNRIGYLDPHTGTITTFSTPDPGAMPMEIAVDQQGQVWITTFAHNLLLRFNPSSRQFTRYYAPTPDGSSGGLYGLSLDRSDGVWVTVAAANALAHLLPEQQRFLYYLVPTASSFPFGVAVANRQQVWFTEAGANQLGLLTLA</sequence>
<evidence type="ECO:0000313" key="2">
    <source>
        <dbReference type="EMBL" id="RAQ94656.1"/>
    </source>
</evidence>
<evidence type="ECO:0000256" key="1">
    <source>
        <dbReference type="SAM" id="MobiDB-lite"/>
    </source>
</evidence>
<organism evidence="2 3">
    <name type="scientific">Thermogemmatispora tikiterensis</name>
    <dbReference type="NCBI Taxonomy" id="1825093"/>
    <lineage>
        <taxon>Bacteria</taxon>
        <taxon>Bacillati</taxon>
        <taxon>Chloroflexota</taxon>
        <taxon>Ktedonobacteria</taxon>
        <taxon>Thermogemmatisporales</taxon>
        <taxon>Thermogemmatisporaceae</taxon>
        <taxon>Thermogemmatispora</taxon>
    </lineage>
</organism>
<dbReference type="PANTHER" id="PTHR40274:SF3">
    <property type="entry name" value="VIRGINIAMYCIN B LYASE"/>
    <property type="match status" value="1"/>
</dbReference>
<protein>
    <submittedName>
        <fullName evidence="2">Uncharacterized protein</fullName>
    </submittedName>
</protein>
<dbReference type="Gene3D" id="2.130.10.10">
    <property type="entry name" value="YVTN repeat-like/Quinoprotein amine dehydrogenase"/>
    <property type="match status" value="2"/>
</dbReference>
<dbReference type="OrthoDB" id="147661at2"/>
<gene>
    <name evidence="2" type="ORF">A4R35_03855</name>
</gene>
<comment type="caution">
    <text evidence="2">The sequence shown here is derived from an EMBL/GenBank/DDBJ whole genome shotgun (WGS) entry which is preliminary data.</text>
</comment>
<dbReference type="AlphaFoldDB" id="A0A328VAF8"/>
<dbReference type="Pfam" id="PF24684">
    <property type="entry name" value="Vgb_lyase"/>
    <property type="match status" value="1"/>
</dbReference>
<dbReference type="SUPFAM" id="SSF63829">
    <property type="entry name" value="Calcium-dependent phosphotriesterase"/>
    <property type="match status" value="1"/>
</dbReference>
<dbReference type="InterPro" id="IPR051344">
    <property type="entry name" value="Vgb"/>
</dbReference>
<dbReference type="InterPro" id="IPR015943">
    <property type="entry name" value="WD40/YVTN_repeat-like_dom_sf"/>
</dbReference>
<keyword evidence="3" id="KW-1185">Reference proteome</keyword>